<name>A0A0N4WZ53_HAEPC</name>
<sequence length="49" mass="5766">LNSCWENPWAFVDDFEYFDRVQRLPSVPASHHDEVAIKYDFANMIFTSG</sequence>
<dbReference type="WBParaSite" id="HPLM_0001719301-mRNA-1">
    <property type="protein sequence ID" value="HPLM_0001719301-mRNA-1"/>
    <property type="gene ID" value="HPLM_0001719301"/>
</dbReference>
<protein>
    <submittedName>
        <fullName evidence="1">Cytochrome P450</fullName>
    </submittedName>
</protein>
<evidence type="ECO:0000313" key="1">
    <source>
        <dbReference type="WBParaSite" id="HPLM_0001719301-mRNA-1"/>
    </source>
</evidence>
<proteinExistence type="predicted"/>
<dbReference type="AlphaFoldDB" id="A0A0N4WZ53"/>
<organism evidence="1">
    <name type="scientific">Haemonchus placei</name>
    <name type="common">Barber's pole worm</name>
    <dbReference type="NCBI Taxonomy" id="6290"/>
    <lineage>
        <taxon>Eukaryota</taxon>
        <taxon>Metazoa</taxon>
        <taxon>Ecdysozoa</taxon>
        <taxon>Nematoda</taxon>
        <taxon>Chromadorea</taxon>
        <taxon>Rhabditida</taxon>
        <taxon>Rhabditina</taxon>
        <taxon>Rhabditomorpha</taxon>
        <taxon>Strongyloidea</taxon>
        <taxon>Trichostrongylidae</taxon>
        <taxon>Haemonchus</taxon>
    </lineage>
</organism>
<accession>A0A0N4WZ53</accession>
<reference evidence="1" key="1">
    <citation type="submission" date="2017-02" db="UniProtKB">
        <authorList>
            <consortium name="WormBaseParasite"/>
        </authorList>
    </citation>
    <scope>IDENTIFICATION</scope>
</reference>